<comment type="similarity">
    <text evidence="2 9">Belongs to the mannose-6-phosphate isomerase type 2 family.</text>
</comment>
<evidence type="ECO:0000259" key="11">
    <source>
        <dbReference type="Pfam" id="PF01050"/>
    </source>
</evidence>
<evidence type="ECO:0000256" key="5">
    <source>
        <dbReference type="ARBA" id="ARBA00022695"/>
    </source>
</evidence>
<evidence type="ECO:0000259" key="10">
    <source>
        <dbReference type="Pfam" id="PF00483"/>
    </source>
</evidence>
<gene>
    <name evidence="13" type="ORF">D5R81_13750</name>
</gene>
<dbReference type="OrthoDB" id="9806359at2"/>
<dbReference type="Pfam" id="PF01050">
    <property type="entry name" value="MannoseP_isomer"/>
    <property type="match status" value="1"/>
</dbReference>
<evidence type="ECO:0000256" key="3">
    <source>
        <dbReference type="ARBA" id="ARBA00012387"/>
    </source>
</evidence>
<dbReference type="FunFam" id="2.60.120.10:FF:000032">
    <property type="entry name" value="Mannose-1-phosphate guanylyltransferase/mannose-6-phosphate isomerase"/>
    <property type="match status" value="1"/>
</dbReference>
<organism evidence="13 14">
    <name type="scientific">Parashewanella spongiae</name>
    <dbReference type="NCBI Taxonomy" id="342950"/>
    <lineage>
        <taxon>Bacteria</taxon>
        <taxon>Pseudomonadati</taxon>
        <taxon>Pseudomonadota</taxon>
        <taxon>Gammaproteobacteria</taxon>
        <taxon>Alteromonadales</taxon>
        <taxon>Shewanellaceae</taxon>
        <taxon>Parashewanella</taxon>
    </lineage>
</organism>
<dbReference type="EC" id="2.7.7.13" evidence="3"/>
<dbReference type="NCBIfam" id="TIGR01479">
    <property type="entry name" value="GMP_PMI"/>
    <property type="match status" value="1"/>
</dbReference>
<keyword evidence="14" id="KW-1185">Reference proteome</keyword>
<comment type="caution">
    <text evidence="13">The sequence shown here is derived from an EMBL/GenBank/DDBJ whole genome shotgun (WGS) entry which is preliminary data.</text>
</comment>
<keyword evidence="4 13" id="KW-0808">Transferase</keyword>
<dbReference type="Pfam" id="PF22640">
    <property type="entry name" value="ManC_GMP_beta-helix"/>
    <property type="match status" value="1"/>
</dbReference>
<dbReference type="Proteomes" id="UP000273022">
    <property type="component" value="Unassembled WGS sequence"/>
</dbReference>
<evidence type="ECO:0000256" key="8">
    <source>
        <dbReference type="ARBA" id="ARBA00047343"/>
    </source>
</evidence>
<dbReference type="InterPro" id="IPR014710">
    <property type="entry name" value="RmlC-like_jellyroll"/>
</dbReference>
<dbReference type="PANTHER" id="PTHR46390">
    <property type="entry name" value="MANNOSE-1-PHOSPHATE GUANYLYLTRANSFERASE"/>
    <property type="match status" value="1"/>
</dbReference>
<feature type="domain" description="Nucleotidyl transferase" evidence="10">
    <location>
        <begin position="5"/>
        <end position="284"/>
    </location>
</feature>
<proteinExistence type="inferred from homology"/>
<keyword evidence="13" id="KW-0413">Isomerase</keyword>
<dbReference type="SUPFAM" id="SSF53448">
    <property type="entry name" value="Nucleotide-diphospho-sugar transferases"/>
    <property type="match status" value="1"/>
</dbReference>
<dbReference type="InterPro" id="IPR006375">
    <property type="entry name" value="Man1P_GuaTrfase/Man6P_Isoase"/>
</dbReference>
<dbReference type="InterPro" id="IPR001538">
    <property type="entry name" value="Man6P_isomerase-2_C"/>
</dbReference>
<dbReference type="PANTHER" id="PTHR46390:SF1">
    <property type="entry name" value="MANNOSE-1-PHOSPHATE GUANYLYLTRANSFERASE"/>
    <property type="match status" value="1"/>
</dbReference>
<dbReference type="InterPro" id="IPR029044">
    <property type="entry name" value="Nucleotide-diphossugar_trans"/>
</dbReference>
<dbReference type="Gene3D" id="3.90.550.10">
    <property type="entry name" value="Spore Coat Polysaccharide Biosynthesis Protein SpsA, Chain A"/>
    <property type="match status" value="1"/>
</dbReference>
<evidence type="ECO:0000256" key="7">
    <source>
        <dbReference type="ARBA" id="ARBA00023134"/>
    </source>
</evidence>
<dbReference type="Pfam" id="PF00483">
    <property type="entry name" value="NTP_transferase"/>
    <property type="match status" value="1"/>
</dbReference>
<dbReference type="GO" id="GO:0004475">
    <property type="term" value="F:mannose-1-phosphate guanylyltransferase (GTP) activity"/>
    <property type="evidence" value="ECO:0007669"/>
    <property type="project" value="UniProtKB-EC"/>
</dbReference>
<accession>A0A3A6THJ3</accession>
<evidence type="ECO:0000313" key="13">
    <source>
        <dbReference type="EMBL" id="RJY10966.1"/>
    </source>
</evidence>
<dbReference type="EMBL" id="QYYH01000091">
    <property type="protein sequence ID" value="RJY10966.1"/>
    <property type="molecule type" value="Genomic_DNA"/>
</dbReference>
<keyword evidence="6" id="KW-0547">Nucleotide-binding</keyword>
<feature type="domain" description="Mannose-6-phosphate isomerase type II C-terminal" evidence="11">
    <location>
        <begin position="348"/>
        <end position="462"/>
    </location>
</feature>
<dbReference type="FunFam" id="3.90.550.10:FF:000046">
    <property type="entry name" value="Mannose-1-phosphate guanylyltransferase (GDP)"/>
    <property type="match status" value="1"/>
</dbReference>
<dbReference type="InterPro" id="IPR054566">
    <property type="entry name" value="ManC/GMP-like_b-helix"/>
</dbReference>
<dbReference type="Gene3D" id="2.60.120.10">
    <property type="entry name" value="Jelly Rolls"/>
    <property type="match status" value="1"/>
</dbReference>
<keyword evidence="7" id="KW-0342">GTP-binding</keyword>
<protein>
    <recommendedName>
        <fullName evidence="3">mannose-1-phosphate guanylyltransferase</fullName>
        <ecNumber evidence="3">2.7.7.13</ecNumber>
    </recommendedName>
</protein>
<evidence type="ECO:0000256" key="4">
    <source>
        <dbReference type="ARBA" id="ARBA00022679"/>
    </source>
</evidence>
<keyword evidence="5 13" id="KW-0548">Nucleotidyltransferase</keyword>
<dbReference type="GO" id="GO:0005525">
    <property type="term" value="F:GTP binding"/>
    <property type="evidence" value="ECO:0007669"/>
    <property type="project" value="UniProtKB-KW"/>
</dbReference>
<dbReference type="SUPFAM" id="SSF51182">
    <property type="entry name" value="RmlC-like cupins"/>
    <property type="match status" value="1"/>
</dbReference>
<dbReference type="InterPro" id="IPR051161">
    <property type="entry name" value="Mannose-6P_isomerase_type2"/>
</dbReference>
<sequence length="482" mass="53951">MNIVPVILAGGSGSRLWPLSRKLRPKQFLKLTNQRSMLQNTLLRVKSLSDVSAPIIICNEEHRFTVADQLDEMNMANCQIILEPAARDTAPAVAIASLYAQKDSILLLLAADHEILDENKFNQAVMDAKKSVVDGNILTFGIVPTSAHTGYGYIKLQQESNTKTYKVEKFVEKPDSLTAQKYLDSGDYHWNSGMFMFKTNTMVNQLKLYQPSLLKSCENALLHSTVDLDFIRLHPSSFESSPSISIDYAIMEKSNLVRIVPLDAGWSDVGCWNSLWEISKKDQDNNVCLGDILAVNSTNSYIRANKKLVATLGIDNLVVIETDDAILVADKSKVQNIKKIVSTLNEKQRCEIQDHRQVFRPWGYYDSIDSGARFQVKRIVVKPGAKLSVQMHHHRAEHWIVVKGTAKVLCGNSTQLLSENESTYIPIGDIHSLENPGKINLELIEVQSGSYLGEDDIVRFEDMYGRSEPNVSPSKVLEPEEG</sequence>
<evidence type="ECO:0000256" key="1">
    <source>
        <dbReference type="ARBA" id="ARBA00004823"/>
    </source>
</evidence>
<dbReference type="InterPro" id="IPR011051">
    <property type="entry name" value="RmlC_Cupin_sf"/>
</dbReference>
<evidence type="ECO:0000259" key="12">
    <source>
        <dbReference type="Pfam" id="PF22640"/>
    </source>
</evidence>
<evidence type="ECO:0000256" key="2">
    <source>
        <dbReference type="ARBA" id="ARBA00006115"/>
    </source>
</evidence>
<dbReference type="CDD" id="cd02509">
    <property type="entry name" value="GDP-M1P_Guanylyltransferase"/>
    <property type="match status" value="1"/>
</dbReference>
<dbReference type="UniPathway" id="UPA00126">
    <property type="reaction ID" value="UER00930"/>
</dbReference>
<dbReference type="InterPro" id="IPR005835">
    <property type="entry name" value="NTP_transferase_dom"/>
</dbReference>
<dbReference type="CDD" id="cd02213">
    <property type="entry name" value="cupin_PMI_typeII_C"/>
    <property type="match status" value="1"/>
</dbReference>
<reference evidence="13 14" key="1">
    <citation type="submission" date="2018-09" db="EMBL/GenBank/DDBJ databases">
        <title>Phylogeny of the Shewanellaceae, and recommendation for two new genera, Pseudoshewanella and Parashewanella.</title>
        <authorList>
            <person name="Wang G."/>
        </authorList>
    </citation>
    <scope>NUCLEOTIDE SEQUENCE [LARGE SCALE GENOMIC DNA]</scope>
    <source>
        <strain evidence="13 14">KCTC 22492</strain>
    </source>
</reference>
<evidence type="ECO:0000313" key="14">
    <source>
        <dbReference type="Proteomes" id="UP000273022"/>
    </source>
</evidence>
<dbReference type="GO" id="GO:0000271">
    <property type="term" value="P:polysaccharide biosynthetic process"/>
    <property type="evidence" value="ECO:0007669"/>
    <property type="project" value="InterPro"/>
</dbReference>
<dbReference type="GO" id="GO:0009298">
    <property type="term" value="P:GDP-mannose biosynthetic process"/>
    <property type="evidence" value="ECO:0007669"/>
    <property type="project" value="UniProtKB-UniPathway"/>
</dbReference>
<comment type="pathway">
    <text evidence="1">Nucleotide-sugar biosynthesis; GDP-alpha-D-mannose biosynthesis; GDP-alpha-D-mannose from alpha-D-mannose 1-phosphate (GTP route): step 1/1.</text>
</comment>
<evidence type="ECO:0000256" key="6">
    <source>
        <dbReference type="ARBA" id="ARBA00022741"/>
    </source>
</evidence>
<feature type="domain" description="MannoseP isomerase/GMP-like beta-helix" evidence="12">
    <location>
        <begin position="292"/>
        <end position="344"/>
    </location>
</feature>
<dbReference type="GO" id="GO:0016853">
    <property type="term" value="F:isomerase activity"/>
    <property type="evidence" value="ECO:0007669"/>
    <property type="project" value="UniProtKB-KW"/>
</dbReference>
<dbReference type="AlphaFoldDB" id="A0A3A6THJ3"/>
<dbReference type="InterPro" id="IPR049577">
    <property type="entry name" value="GMPP_N"/>
</dbReference>
<name>A0A3A6THJ3_9GAMM</name>
<evidence type="ECO:0000256" key="9">
    <source>
        <dbReference type="RuleBase" id="RU004190"/>
    </source>
</evidence>
<comment type="catalytic activity">
    <reaction evidence="8">
        <text>alpha-D-mannose 1-phosphate + GTP + H(+) = GDP-alpha-D-mannose + diphosphate</text>
        <dbReference type="Rhea" id="RHEA:15229"/>
        <dbReference type="ChEBI" id="CHEBI:15378"/>
        <dbReference type="ChEBI" id="CHEBI:33019"/>
        <dbReference type="ChEBI" id="CHEBI:37565"/>
        <dbReference type="ChEBI" id="CHEBI:57527"/>
        <dbReference type="ChEBI" id="CHEBI:58409"/>
        <dbReference type="EC" id="2.7.7.13"/>
    </reaction>
</comment>